<dbReference type="KEGG" id="lcf:108894956"/>
<keyword evidence="1" id="KW-0479">Metal-binding</keyword>
<keyword evidence="3" id="KW-0862">Zinc</keyword>
<feature type="domain" description="TRIM8/14/16/25/29/45/65 coiled-coil region" evidence="6">
    <location>
        <begin position="55"/>
        <end position="178"/>
    </location>
</feature>
<evidence type="ECO:0000256" key="4">
    <source>
        <dbReference type="SAM" id="Coils"/>
    </source>
</evidence>
<feature type="compositionally biased region" description="Polar residues" evidence="5">
    <location>
        <begin position="167"/>
        <end position="183"/>
    </location>
</feature>
<evidence type="ECO:0000256" key="3">
    <source>
        <dbReference type="ARBA" id="ARBA00022833"/>
    </source>
</evidence>
<evidence type="ECO:0000313" key="7">
    <source>
        <dbReference type="Proteomes" id="UP000694890"/>
    </source>
</evidence>
<evidence type="ECO:0000256" key="5">
    <source>
        <dbReference type="SAM" id="MobiDB-lite"/>
    </source>
</evidence>
<gene>
    <name evidence="8" type="primary">LOC108894956</name>
</gene>
<evidence type="ECO:0000313" key="8">
    <source>
        <dbReference type="RefSeq" id="XP_050933541.1"/>
    </source>
</evidence>
<name>A0AAJ8BIJ8_LATCA</name>
<proteinExistence type="predicted"/>
<feature type="coiled-coil region" evidence="4">
    <location>
        <begin position="88"/>
        <end position="140"/>
    </location>
</feature>
<dbReference type="Pfam" id="PF25600">
    <property type="entry name" value="TRIM_CC"/>
    <property type="match status" value="1"/>
</dbReference>
<dbReference type="InterPro" id="IPR058030">
    <property type="entry name" value="TRIM8/14/16/25/29/45/65_CC"/>
</dbReference>
<dbReference type="GeneID" id="108894956"/>
<dbReference type="Gene3D" id="3.30.160.60">
    <property type="entry name" value="Classic Zinc Finger"/>
    <property type="match status" value="1"/>
</dbReference>
<dbReference type="SUPFAM" id="SSF57845">
    <property type="entry name" value="B-box zinc-binding domain"/>
    <property type="match status" value="1"/>
</dbReference>
<dbReference type="AlphaFoldDB" id="A0AAJ8BIJ8"/>
<dbReference type="CDD" id="cd19769">
    <property type="entry name" value="Bbox2_TRIM16-like"/>
    <property type="match status" value="1"/>
</dbReference>
<dbReference type="PANTHER" id="PTHR25465">
    <property type="entry name" value="B-BOX DOMAIN CONTAINING"/>
    <property type="match status" value="1"/>
</dbReference>
<dbReference type="GO" id="GO:0008270">
    <property type="term" value="F:zinc ion binding"/>
    <property type="evidence" value="ECO:0007669"/>
    <property type="project" value="UniProtKB-KW"/>
</dbReference>
<keyword evidence="2" id="KW-0863">Zinc-finger</keyword>
<evidence type="ECO:0000259" key="6">
    <source>
        <dbReference type="Pfam" id="PF25600"/>
    </source>
</evidence>
<organism evidence="7 8">
    <name type="scientific">Lates calcarifer</name>
    <name type="common">Barramundi</name>
    <name type="synonym">Holocentrus calcarifer</name>
    <dbReference type="NCBI Taxonomy" id="8187"/>
    <lineage>
        <taxon>Eukaryota</taxon>
        <taxon>Metazoa</taxon>
        <taxon>Chordata</taxon>
        <taxon>Craniata</taxon>
        <taxon>Vertebrata</taxon>
        <taxon>Euteleostomi</taxon>
        <taxon>Actinopterygii</taxon>
        <taxon>Neopterygii</taxon>
        <taxon>Teleostei</taxon>
        <taxon>Neoteleostei</taxon>
        <taxon>Acanthomorphata</taxon>
        <taxon>Carangaria</taxon>
        <taxon>Carangaria incertae sedis</taxon>
        <taxon>Centropomidae</taxon>
        <taxon>Lates</taxon>
    </lineage>
</organism>
<evidence type="ECO:0000256" key="2">
    <source>
        <dbReference type="ARBA" id="ARBA00022771"/>
    </source>
</evidence>
<dbReference type="RefSeq" id="XP_050933541.1">
    <property type="nucleotide sequence ID" value="XM_051077584.1"/>
</dbReference>
<accession>A0AAJ8BIJ8</accession>
<dbReference type="InterPro" id="IPR051051">
    <property type="entry name" value="E3_ubiq-ligase_TRIM/RNF"/>
</dbReference>
<dbReference type="Proteomes" id="UP000694890">
    <property type="component" value="Linkage group LG18"/>
</dbReference>
<sequence length="223" mass="26021">MFELFCHTDQMCVCFMCLKDDHVMHETVPFEHVFRERKAQLENETSEMKMMEDAKAKSIREIKCSVEQRKKESEKEIADIDEVFTALVASLQRKQAELTELIQEKQKAAEKQAEDHVTQLEQEVNELRKRRSKMEQLLQTDDHLHLLQSWPSLYSPEHNKDLFHPLSHSTTPSTQDVSDSSQQRYVGMVRKAVARMEKTIGNEMEMLIHEVRLSDGCESAQQA</sequence>
<protein>
    <submittedName>
        <fullName evidence="8">Tripartite motif-containing protein 29</fullName>
    </submittedName>
</protein>
<evidence type="ECO:0000256" key="1">
    <source>
        <dbReference type="ARBA" id="ARBA00022723"/>
    </source>
</evidence>
<feature type="region of interest" description="Disordered" evidence="5">
    <location>
        <begin position="161"/>
        <end position="183"/>
    </location>
</feature>
<dbReference type="PANTHER" id="PTHR25465:SF32">
    <property type="entry name" value="BLOODTHIRSTY-RELATED GENE FAMILY, MEMBER 16 ISOFORM X1-RELATED"/>
    <property type="match status" value="1"/>
</dbReference>
<reference evidence="8" key="1">
    <citation type="submission" date="2025-08" db="UniProtKB">
        <authorList>
            <consortium name="RefSeq"/>
        </authorList>
    </citation>
    <scope>IDENTIFICATION</scope>
    <source>
        <tissue evidence="8">Brain</tissue>
    </source>
</reference>
<keyword evidence="4" id="KW-0175">Coiled coil</keyword>